<gene>
    <name evidence="1" type="ORF">GCM10011574_08130</name>
</gene>
<accession>A0A8H9GUB4</accession>
<proteinExistence type="predicted"/>
<evidence type="ECO:0000313" key="1">
    <source>
        <dbReference type="EMBL" id="GGO00915.1"/>
    </source>
</evidence>
<dbReference type="Proteomes" id="UP000653480">
    <property type="component" value="Unassembled WGS sequence"/>
</dbReference>
<dbReference type="EMBL" id="BMMN01000001">
    <property type="protein sequence ID" value="GGO00915.1"/>
    <property type="molecule type" value="Genomic_DNA"/>
</dbReference>
<protein>
    <submittedName>
        <fullName evidence="1">Uncharacterized protein</fullName>
    </submittedName>
</protein>
<name>A0A8H9GUB4_9ACTN</name>
<keyword evidence="2" id="KW-1185">Reference proteome</keyword>
<dbReference type="AlphaFoldDB" id="A0A8H9GUB4"/>
<reference evidence="1" key="2">
    <citation type="submission" date="2020-09" db="EMBL/GenBank/DDBJ databases">
        <authorList>
            <person name="Sun Q."/>
            <person name="Zhou Y."/>
        </authorList>
    </citation>
    <scope>NUCLEOTIDE SEQUENCE</scope>
    <source>
        <strain evidence="1">CGMCC 4.7138</strain>
    </source>
</reference>
<organism evidence="1 2">
    <name type="scientific">Microbispora bryophytorum</name>
    <dbReference type="NCBI Taxonomy" id="1460882"/>
    <lineage>
        <taxon>Bacteria</taxon>
        <taxon>Bacillati</taxon>
        <taxon>Actinomycetota</taxon>
        <taxon>Actinomycetes</taxon>
        <taxon>Streptosporangiales</taxon>
        <taxon>Streptosporangiaceae</taxon>
        <taxon>Microbispora</taxon>
    </lineage>
</organism>
<reference evidence="1" key="1">
    <citation type="journal article" date="2014" name="Int. J. Syst. Evol. Microbiol.">
        <title>Complete genome sequence of Corynebacterium casei LMG S-19264T (=DSM 44701T), isolated from a smear-ripened cheese.</title>
        <authorList>
            <consortium name="US DOE Joint Genome Institute (JGI-PGF)"/>
            <person name="Walter F."/>
            <person name="Albersmeier A."/>
            <person name="Kalinowski J."/>
            <person name="Ruckert C."/>
        </authorList>
    </citation>
    <scope>NUCLEOTIDE SEQUENCE</scope>
    <source>
        <strain evidence="1">CGMCC 4.7138</strain>
    </source>
</reference>
<comment type="caution">
    <text evidence="1">The sequence shown here is derived from an EMBL/GenBank/DDBJ whole genome shotgun (WGS) entry which is preliminary data.</text>
</comment>
<evidence type="ECO:0000313" key="2">
    <source>
        <dbReference type="Proteomes" id="UP000653480"/>
    </source>
</evidence>
<sequence>MLSMLISCLPRAMGREVVELIRHPLYLGRRSVTPAELEGFFRQGPGGPAPASGSGPYARLLAAQLWESEAA</sequence>